<dbReference type="PANTHER" id="PTHR23131:SF4">
    <property type="entry name" value="METALLO-BETA-LACTAMASE SUPERFAMILY POTEIN"/>
    <property type="match status" value="1"/>
</dbReference>
<gene>
    <name evidence="2" type="ORF">DSCW_19830</name>
</gene>
<protein>
    <submittedName>
        <fullName evidence="2">MBL fold metallo-hydrolase</fullName>
    </submittedName>
</protein>
<dbReference type="InterPro" id="IPR036866">
    <property type="entry name" value="RibonucZ/Hydroxyglut_hydro"/>
</dbReference>
<dbReference type="AlphaFoldDB" id="A0A5K7YYV7"/>
<dbReference type="SUPFAM" id="SSF56281">
    <property type="entry name" value="Metallo-hydrolase/oxidoreductase"/>
    <property type="match status" value="1"/>
</dbReference>
<dbReference type="EMBL" id="AP021875">
    <property type="protein sequence ID" value="BBO74566.1"/>
    <property type="molecule type" value="Genomic_DNA"/>
</dbReference>
<dbReference type="Proteomes" id="UP000427769">
    <property type="component" value="Chromosome"/>
</dbReference>
<dbReference type="Gene3D" id="3.60.15.10">
    <property type="entry name" value="Ribonuclease Z/Hydroxyacylglutathione hydrolase-like"/>
    <property type="match status" value="1"/>
</dbReference>
<name>A0A5K7YYV7_9BACT</name>
<keyword evidence="3" id="KW-1185">Reference proteome</keyword>
<evidence type="ECO:0000313" key="3">
    <source>
        <dbReference type="Proteomes" id="UP000427769"/>
    </source>
</evidence>
<dbReference type="InterPro" id="IPR036388">
    <property type="entry name" value="WH-like_DNA-bd_sf"/>
</dbReference>
<sequence>MIEELKLNLFRIEIPLPKTPLKYLNAYVVRSAEKNLLIDTGLNHEACLTAMRSGLKEIGVSLDHTDIFITHLHADHYSLVSQLATPATRVWFNRPDAEIVESWDGLEWMFDYSSRHGFPVDRLRPALAAHPASKFGSEWNPEFKIIADGQQLQYGDYTFICVETPGHTLGHTCLYEAEKRILISGDHLLLDITPNITCWADDRNPLGSYLKSLEKVVELDVDLVLPGHRRLFNDHRGRIQELQDHHQRRLNEVMNILDGSTLCAYDIASLMTWDIRAASWDHFPVVQQWFATGEAIAHLRYLEEMGQVERQTHDGVIQFHKTERTLEAEYLTTGQVSNSQ</sequence>
<keyword evidence="2" id="KW-0378">Hydrolase</keyword>
<accession>A0A5K7YYV7</accession>
<dbReference type="CDD" id="cd07725">
    <property type="entry name" value="TTHA1429-like_MBL-fold"/>
    <property type="match status" value="1"/>
</dbReference>
<proteinExistence type="predicted"/>
<evidence type="ECO:0000259" key="1">
    <source>
        <dbReference type="SMART" id="SM00849"/>
    </source>
</evidence>
<reference evidence="2 3" key="1">
    <citation type="submission" date="2019-11" db="EMBL/GenBank/DDBJ databases">
        <title>Comparative genomics of hydrocarbon-degrading Desulfosarcina strains.</title>
        <authorList>
            <person name="Watanabe M."/>
            <person name="Kojima H."/>
            <person name="Fukui M."/>
        </authorList>
    </citation>
    <scope>NUCLEOTIDE SEQUENCE [LARGE SCALE GENOMIC DNA]</scope>
    <source>
        <strain evidence="2 3">PP31</strain>
    </source>
</reference>
<dbReference type="KEGG" id="dwd:DSCW_19830"/>
<organism evidence="2 3">
    <name type="scientific">Desulfosarcina widdelii</name>
    <dbReference type="NCBI Taxonomy" id="947919"/>
    <lineage>
        <taxon>Bacteria</taxon>
        <taxon>Pseudomonadati</taxon>
        <taxon>Thermodesulfobacteriota</taxon>
        <taxon>Desulfobacteria</taxon>
        <taxon>Desulfobacterales</taxon>
        <taxon>Desulfosarcinaceae</taxon>
        <taxon>Desulfosarcina</taxon>
    </lineage>
</organism>
<dbReference type="InterPro" id="IPR050662">
    <property type="entry name" value="Sec-metab_biosynth-thioest"/>
</dbReference>
<dbReference type="SMART" id="SM00849">
    <property type="entry name" value="Lactamase_B"/>
    <property type="match status" value="1"/>
</dbReference>
<dbReference type="Gene3D" id="1.10.10.10">
    <property type="entry name" value="Winged helix-like DNA-binding domain superfamily/Winged helix DNA-binding domain"/>
    <property type="match status" value="1"/>
</dbReference>
<evidence type="ECO:0000313" key="2">
    <source>
        <dbReference type="EMBL" id="BBO74566.1"/>
    </source>
</evidence>
<dbReference type="OrthoDB" id="9802248at2"/>
<dbReference type="Pfam" id="PF00753">
    <property type="entry name" value="Lactamase_B"/>
    <property type="match status" value="1"/>
</dbReference>
<dbReference type="PANTHER" id="PTHR23131">
    <property type="entry name" value="ENDORIBONUCLEASE LACTB2"/>
    <property type="match status" value="1"/>
</dbReference>
<feature type="domain" description="Metallo-beta-lactamase" evidence="1">
    <location>
        <begin position="23"/>
        <end position="228"/>
    </location>
</feature>
<dbReference type="InterPro" id="IPR001279">
    <property type="entry name" value="Metallo-B-lactamas"/>
</dbReference>
<dbReference type="RefSeq" id="WP_155303583.1">
    <property type="nucleotide sequence ID" value="NZ_AP021875.1"/>
</dbReference>
<dbReference type="GO" id="GO:0016787">
    <property type="term" value="F:hydrolase activity"/>
    <property type="evidence" value="ECO:0007669"/>
    <property type="project" value="UniProtKB-KW"/>
</dbReference>